<comment type="caution">
    <text evidence="1">The sequence shown here is derived from an EMBL/GenBank/DDBJ whole genome shotgun (WGS) entry which is preliminary data.</text>
</comment>
<organism evidence="1 2">
    <name type="scientific">Entomophthora muscae</name>
    <dbReference type="NCBI Taxonomy" id="34485"/>
    <lineage>
        <taxon>Eukaryota</taxon>
        <taxon>Fungi</taxon>
        <taxon>Fungi incertae sedis</taxon>
        <taxon>Zoopagomycota</taxon>
        <taxon>Entomophthoromycotina</taxon>
        <taxon>Entomophthoromycetes</taxon>
        <taxon>Entomophthorales</taxon>
        <taxon>Entomophthoraceae</taxon>
        <taxon>Entomophthora</taxon>
    </lineage>
</organism>
<evidence type="ECO:0000313" key="1">
    <source>
        <dbReference type="EMBL" id="KAJ9070337.1"/>
    </source>
</evidence>
<gene>
    <name evidence="1" type="ORF">DSO57_1009180</name>
</gene>
<sequence length="120" mass="13458">MLVKSSKEDAEVTDAIFKNVLVLLPLQNVYNEFPVLRCMIEKWDKELAEAHDILDVLPPFGCTTVKIDNSSPLETQVQEQDSNPGPGSLQAARPMDCPPMFFRDQAPASQGFCEFPKPEY</sequence>
<evidence type="ECO:0000313" key="2">
    <source>
        <dbReference type="Proteomes" id="UP001165960"/>
    </source>
</evidence>
<name>A0ACC2T7S0_9FUNG</name>
<accession>A0ACC2T7S0</accession>
<keyword evidence="2" id="KW-1185">Reference proteome</keyword>
<protein>
    <submittedName>
        <fullName evidence="1">Uncharacterized protein</fullName>
    </submittedName>
</protein>
<reference evidence="1" key="1">
    <citation type="submission" date="2022-04" db="EMBL/GenBank/DDBJ databases">
        <title>Genome of the entomopathogenic fungus Entomophthora muscae.</title>
        <authorList>
            <person name="Elya C."/>
            <person name="Lovett B.R."/>
            <person name="Lee E."/>
            <person name="Macias A.M."/>
            <person name="Hajek A.E."/>
            <person name="De Bivort B.L."/>
            <person name="Kasson M.T."/>
            <person name="De Fine Licht H.H."/>
            <person name="Stajich J.E."/>
        </authorList>
    </citation>
    <scope>NUCLEOTIDE SEQUENCE</scope>
    <source>
        <strain evidence="1">Berkeley</strain>
    </source>
</reference>
<dbReference type="EMBL" id="QTSX02003579">
    <property type="protein sequence ID" value="KAJ9070337.1"/>
    <property type="molecule type" value="Genomic_DNA"/>
</dbReference>
<dbReference type="Proteomes" id="UP001165960">
    <property type="component" value="Unassembled WGS sequence"/>
</dbReference>
<proteinExistence type="predicted"/>